<gene>
    <name evidence="5" type="ORF">CYPRO_2849</name>
</gene>
<dbReference type="RefSeq" id="WP_114985219.1">
    <property type="nucleotide sequence ID" value="NZ_CP027806.1"/>
</dbReference>
<evidence type="ECO:0000256" key="1">
    <source>
        <dbReference type="ARBA" id="ARBA00010928"/>
    </source>
</evidence>
<dbReference type="SUPFAM" id="SSF55347">
    <property type="entry name" value="Glyceraldehyde-3-phosphate dehydrogenase-like, C-terminal domain"/>
    <property type="match status" value="1"/>
</dbReference>
<dbReference type="Gene3D" id="3.30.360.10">
    <property type="entry name" value="Dihydrodipicolinate Reductase, domain 2"/>
    <property type="match status" value="1"/>
</dbReference>
<accession>A0A345UNN5</accession>
<evidence type="ECO:0000256" key="2">
    <source>
        <dbReference type="ARBA" id="ARBA00023002"/>
    </source>
</evidence>
<dbReference type="PANTHER" id="PTHR22604">
    <property type="entry name" value="OXIDOREDUCTASES"/>
    <property type="match status" value="1"/>
</dbReference>
<dbReference type="Gene3D" id="3.40.50.720">
    <property type="entry name" value="NAD(P)-binding Rossmann-like Domain"/>
    <property type="match status" value="1"/>
</dbReference>
<feature type="domain" description="Gfo/Idh/MocA-like oxidoreductase N-terminal" evidence="3">
    <location>
        <begin position="6"/>
        <end position="121"/>
    </location>
</feature>
<dbReference type="InterPro" id="IPR055170">
    <property type="entry name" value="GFO_IDH_MocA-like_dom"/>
</dbReference>
<organism evidence="5 6">
    <name type="scientific">Cyclonatronum proteinivorum</name>
    <dbReference type="NCBI Taxonomy" id="1457365"/>
    <lineage>
        <taxon>Bacteria</taxon>
        <taxon>Pseudomonadati</taxon>
        <taxon>Balneolota</taxon>
        <taxon>Balneolia</taxon>
        <taxon>Balneolales</taxon>
        <taxon>Cyclonatronaceae</taxon>
        <taxon>Cyclonatronum</taxon>
    </lineage>
</organism>
<dbReference type="GO" id="GO:0016491">
    <property type="term" value="F:oxidoreductase activity"/>
    <property type="evidence" value="ECO:0007669"/>
    <property type="project" value="UniProtKB-KW"/>
</dbReference>
<proteinExistence type="inferred from homology"/>
<dbReference type="Pfam" id="PF01408">
    <property type="entry name" value="GFO_IDH_MocA"/>
    <property type="match status" value="1"/>
</dbReference>
<evidence type="ECO:0000259" key="3">
    <source>
        <dbReference type="Pfam" id="PF01408"/>
    </source>
</evidence>
<dbReference type="Pfam" id="PF22725">
    <property type="entry name" value="GFO_IDH_MocA_C3"/>
    <property type="match status" value="1"/>
</dbReference>
<protein>
    <submittedName>
        <fullName evidence="5">Putative dehydrogenase</fullName>
    </submittedName>
</protein>
<comment type="similarity">
    <text evidence="1">Belongs to the Gfo/Idh/MocA family.</text>
</comment>
<dbReference type="InterPro" id="IPR050984">
    <property type="entry name" value="Gfo/Idh/MocA_domain"/>
</dbReference>
<keyword evidence="6" id="KW-1185">Reference proteome</keyword>
<name>A0A345UNN5_9BACT</name>
<feature type="domain" description="GFO/IDH/MocA-like oxidoreductase" evidence="4">
    <location>
        <begin position="141"/>
        <end position="250"/>
    </location>
</feature>
<evidence type="ECO:0000313" key="6">
    <source>
        <dbReference type="Proteomes" id="UP000254808"/>
    </source>
</evidence>
<dbReference type="AlphaFoldDB" id="A0A345UNN5"/>
<dbReference type="InterPro" id="IPR036291">
    <property type="entry name" value="NAD(P)-bd_dom_sf"/>
</dbReference>
<reference evidence="5 6" key="1">
    <citation type="submission" date="2018-03" db="EMBL/GenBank/DDBJ databases">
        <title>Phenotypic and genomic properties of Cyclonatronum proteinivorum gen. nov., sp. nov., a haloalkaliphilic bacteroidete from soda lakes possessing Na+-translocating rhodopsin.</title>
        <authorList>
            <person name="Toshchakov S.V."/>
            <person name="Korzhenkov A."/>
            <person name="Samarov N.I."/>
            <person name="Kublanov I.V."/>
            <person name="Muntyan M.S."/>
            <person name="Sorokin D.Y."/>
        </authorList>
    </citation>
    <scope>NUCLEOTIDE SEQUENCE [LARGE SCALE GENOMIC DNA]</scope>
    <source>
        <strain evidence="5 6">Omega</strain>
    </source>
</reference>
<keyword evidence="2" id="KW-0560">Oxidoreductase</keyword>
<dbReference type="KEGG" id="cprv:CYPRO_2849"/>
<dbReference type="OrthoDB" id="9795543at2"/>
<dbReference type="SUPFAM" id="SSF51735">
    <property type="entry name" value="NAD(P)-binding Rossmann-fold domains"/>
    <property type="match status" value="1"/>
</dbReference>
<evidence type="ECO:0000313" key="5">
    <source>
        <dbReference type="EMBL" id="AXJ02087.1"/>
    </source>
</evidence>
<dbReference type="InterPro" id="IPR000683">
    <property type="entry name" value="Gfo/Idh/MocA-like_OxRdtase_N"/>
</dbReference>
<dbReference type="EMBL" id="CP027806">
    <property type="protein sequence ID" value="AXJ02087.1"/>
    <property type="molecule type" value="Genomic_DNA"/>
</dbReference>
<dbReference type="Proteomes" id="UP000254808">
    <property type="component" value="Chromosome"/>
</dbReference>
<dbReference type="PANTHER" id="PTHR22604:SF105">
    <property type="entry name" value="TRANS-1,2-DIHYDROBENZENE-1,2-DIOL DEHYDROGENASE"/>
    <property type="match status" value="1"/>
</dbReference>
<evidence type="ECO:0000259" key="4">
    <source>
        <dbReference type="Pfam" id="PF22725"/>
    </source>
</evidence>
<sequence>MTKTLRWGVLSTAKIGLKYVIPAMQHAAFTEIRGIASRNAESAQQAAAVLGIPKAYGSYEALLADPDIDAVYNPLPNHLHLPWTLRALEAGKHVLCEKPLGLNAAEVEQFQQSAAAHPNLVLAEAFMYRHHPQWAYVIGQVRSGLIGRVQTVHAHFSYFNTDAGNIRNKPEYGGGGLLDIGCYCVSSSRWIFGREPDEVAAFMVNDPAFGTDRLASGILRFGDATATFSSATAANLWQGLIITGDEGRIEIPVPFNPPPDQPAKIRIFARGEARETEIPPANHFTLQAEHFARLVSGEATPVIPLEESHANLRILDAIRESAQTRRVVQV</sequence>
<dbReference type="GO" id="GO:0000166">
    <property type="term" value="F:nucleotide binding"/>
    <property type="evidence" value="ECO:0007669"/>
    <property type="project" value="InterPro"/>
</dbReference>